<dbReference type="Proteomes" id="UP001595833">
    <property type="component" value="Unassembled WGS sequence"/>
</dbReference>
<sequence length="61" mass="6805">MPTGFLICAHRWNFTDTAFDGDAWLDWVRRAEPLIPPGTETDTFSTSRLFAATYPEAVAVA</sequence>
<accession>A0ABV9Y044</accession>
<gene>
    <name evidence="1" type="ORF">ACFPFM_18760</name>
</gene>
<comment type="caution">
    <text evidence="1">The sequence shown here is derived from an EMBL/GenBank/DDBJ whole genome shotgun (WGS) entry which is preliminary data.</text>
</comment>
<dbReference type="RefSeq" id="WP_344041727.1">
    <property type="nucleotide sequence ID" value="NZ_BAAAKE010000030.1"/>
</dbReference>
<proteinExistence type="predicted"/>
<name>A0ABV9Y044_9PSEU</name>
<dbReference type="EMBL" id="JBHSJB010000017">
    <property type="protein sequence ID" value="MFC5055791.1"/>
    <property type="molecule type" value="Genomic_DNA"/>
</dbReference>
<evidence type="ECO:0000313" key="1">
    <source>
        <dbReference type="EMBL" id="MFC5055791.1"/>
    </source>
</evidence>
<protein>
    <submittedName>
        <fullName evidence="1">Uncharacterized protein</fullName>
    </submittedName>
</protein>
<reference evidence="2" key="1">
    <citation type="journal article" date="2019" name="Int. J. Syst. Evol. Microbiol.">
        <title>The Global Catalogue of Microorganisms (GCM) 10K type strain sequencing project: providing services to taxonomists for standard genome sequencing and annotation.</title>
        <authorList>
            <consortium name="The Broad Institute Genomics Platform"/>
            <consortium name="The Broad Institute Genome Sequencing Center for Infectious Disease"/>
            <person name="Wu L."/>
            <person name="Ma J."/>
        </authorList>
    </citation>
    <scope>NUCLEOTIDE SEQUENCE [LARGE SCALE GENOMIC DNA]</scope>
    <source>
        <strain evidence="2">KCTC 12848</strain>
    </source>
</reference>
<evidence type="ECO:0000313" key="2">
    <source>
        <dbReference type="Proteomes" id="UP001595833"/>
    </source>
</evidence>
<keyword evidence="2" id="KW-1185">Reference proteome</keyword>
<organism evidence="1 2">
    <name type="scientific">Saccharothrix xinjiangensis</name>
    <dbReference type="NCBI Taxonomy" id="204798"/>
    <lineage>
        <taxon>Bacteria</taxon>
        <taxon>Bacillati</taxon>
        <taxon>Actinomycetota</taxon>
        <taxon>Actinomycetes</taxon>
        <taxon>Pseudonocardiales</taxon>
        <taxon>Pseudonocardiaceae</taxon>
        <taxon>Saccharothrix</taxon>
    </lineage>
</organism>